<organism evidence="1 2">
    <name type="scientific">Tulasnella calospora MUT 4182</name>
    <dbReference type="NCBI Taxonomy" id="1051891"/>
    <lineage>
        <taxon>Eukaryota</taxon>
        <taxon>Fungi</taxon>
        <taxon>Dikarya</taxon>
        <taxon>Basidiomycota</taxon>
        <taxon>Agaricomycotina</taxon>
        <taxon>Agaricomycetes</taxon>
        <taxon>Cantharellales</taxon>
        <taxon>Tulasnellaceae</taxon>
        <taxon>Tulasnella</taxon>
    </lineage>
</organism>
<dbReference type="Gene3D" id="3.40.50.1460">
    <property type="match status" value="1"/>
</dbReference>
<dbReference type="HOGENOM" id="CLU_1696793_0_0_1"/>
<sequence length="155" mass="17111">MPLPSGERLEGHELVAWLKAAGSNGGTFLLMADVCFATGFIRLPFISDVSDGSLSWSQSGEKEAHGNTGQVIALLSTEYNQPSVTIAIDKEQPYPGHHGLFTWALFNFLRKQPLEVDLTKLLLHLRKHSGWHTAKPCPQIFATAESFQKLPIGWL</sequence>
<dbReference type="Proteomes" id="UP000054248">
    <property type="component" value="Unassembled WGS sequence"/>
</dbReference>
<protein>
    <submittedName>
        <fullName evidence="1">Uncharacterized protein</fullName>
    </submittedName>
</protein>
<dbReference type="EMBL" id="KN823065">
    <property type="protein sequence ID" value="KIO24227.1"/>
    <property type="molecule type" value="Genomic_DNA"/>
</dbReference>
<accession>A0A0C3LS40</accession>
<gene>
    <name evidence="1" type="ORF">M407DRAFT_102851</name>
</gene>
<dbReference type="AlphaFoldDB" id="A0A0C3LS40"/>
<evidence type="ECO:0000313" key="2">
    <source>
        <dbReference type="Proteomes" id="UP000054248"/>
    </source>
</evidence>
<keyword evidence="2" id="KW-1185">Reference proteome</keyword>
<evidence type="ECO:0000313" key="1">
    <source>
        <dbReference type="EMBL" id="KIO24227.1"/>
    </source>
</evidence>
<reference evidence="2" key="2">
    <citation type="submission" date="2015-01" db="EMBL/GenBank/DDBJ databases">
        <title>Evolutionary Origins and Diversification of the Mycorrhizal Mutualists.</title>
        <authorList>
            <consortium name="DOE Joint Genome Institute"/>
            <consortium name="Mycorrhizal Genomics Consortium"/>
            <person name="Kohler A."/>
            <person name="Kuo A."/>
            <person name="Nagy L.G."/>
            <person name="Floudas D."/>
            <person name="Copeland A."/>
            <person name="Barry K.W."/>
            <person name="Cichocki N."/>
            <person name="Veneault-Fourrey C."/>
            <person name="LaButti K."/>
            <person name="Lindquist E.A."/>
            <person name="Lipzen A."/>
            <person name="Lundell T."/>
            <person name="Morin E."/>
            <person name="Murat C."/>
            <person name="Riley R."/>
            <person name="Ohm R."/>
            <person name="Sun H."/>
            <person name="Tunlid A."/>
            <person name="Henrissat B."/>
            <person name="Grigoriev I.V."/>
            <person name="Hibbett D.S."/>
            <person name="Martin F."/>
        </authorList>
    </citation>
    <scope>NUCLEOTIDE SEQUENCE [LARGE SCALE GENOMIC DNA]</scope>
    <source>
        <strain evidence="2">MUT 4182</strain>
    </source>
</reference>
<reference evidence="1 2" key="1">
    <citation type="submission" date="2014-04" db="EMBL/GenBank/DDBJ databases">
        <authorList>
            <consortium name="DOE Joint Genome Institute"/>
            <person name="Kuo A."/>
            <person name="Girlanda M."/>
            <person name="Perotto S."/>
            <person name="Kohler A."/>
            <person name="Nagy L.G."/>
            <person name="Floudas D."/>
            <person name="Copeland A."/>
            <person name="Barry K.W."/>
            <person name="Cichocki N."/>
            <person name="Veneault-Fourrey C."/>
            <person name="LaButti K."/>
            <person name="Lindquist E.A."/>
            <person name="Lipzen A."/>
            <person name="Lundell T."/>
            <person name="Morin E."/>
            <person name="Murat C."/>
            <person name="Sun H."/>
            <person name="Tunlid A."/>
            <person name="Henrissat B."/>
            <person name="Grigoriev I.V."/>
            <person name="Hibbett D.S."/>
            <person name="Martin F."/>
            <person name="Nordberg H.P."/>
            <person name="Cantor M.N."/>
            <person name="Hua S.X."/>
        </authorList>
    </citation>
    <scope>NUCLEOTIDE SEQUENCE [LARGE SCALE GENOMIC DNA]</scope>
    <source>
        <strain evidence="1 2">MUT 4182</strain>
    </source>
</reference>
<proteinExistence type="predicted"/>
<dbReference type="OrthoDB" id="3199771at2759"/>
<name>A0A0C3LS40_9AGAM</name>